<keyword evidence="3" id="KW-1185">Reference proteome</keyword>
<dbReference type="Proteomes" id="UP000828390">
    <property type="component" value="Unassembled WGS sequence"/>
</dbReference>
<reference evidence="2" key="1">
    <citation type="journal article" date="2019" name="bioRxiv">
        <title>The Genome of the Zebra Mussel, Dreissena polymorpha: A Resource for Invasive Species Research.</title>
        <authorList>
            <person name="McCartney M.A."/>
            <person name="Auch B."/>
            <person name="Kono T."/>
            <person name="Mallez S."/>
            <person name="Zhang Y."/>
            <person name="Obille A."/>
            <person name="Becker A."/>
            <person name="Abrahante J.E."/>
            <person name="Garbe J."/>
            <person name="Badalamenti J.P."/>
            <person name="Herman A."/>
            <person name="Mangelson H."/>
            <person name="Liachko I."/>
            <person name="Sullivan S."/>
            <person name="Sone E.D."/>
            <person name="Koren S."/>
            <person name="Silverstein K.A.T."/>
            <person name="Beckman K.B."/>
            <person name="Gohl D.M."/>
        </authorList>
    </citation>
    <scope>NUCLEOTIDE SEQUENCE</scope>
    <source>
        <strain evidence="2">Duluth1</strain>
        <tissue evidence="2">Whole animal</tissue>
    </source>
</reference>
<dbReference type="EMBL" id="JAIWYP010000006">
    <property type="protein sequence ID" value="KAH3813183.1"/>
    <property type="molecule type" value="Genomic_DNA"/>
</dbReference>
<sequence length="78" mass="8639">MLLDQRHEKTTELDTKTQSDKNPMPVEDKLVLYSMESTVTPDITTSLQCHVESKSNPADVASKAVEAVYTIPPQHVVA</sequence>
<feature type="region of interest" description="Disordered" evidence="1">
    <location>
        <begin position="1"/>
        <end position="25"/>
    </location>
</feature>
<comment type="caution">
    <text evidence="2">The sequence shown here is derived from an EMBL/GenBank/DDBJ whole genome shotgun (WGS) entry which is preliminary data.</text>
</comment>
<gene>
    <name evidence="2" type="ORF">DPMN_141635</name>
</gene>
<reference evidence="2" key="2">
    <citation type="submission" date="2020-11" db="EMBL/GenBank/DDBJ databases">
        <authorList>
            <person name="McCartney M.A."/>
            <person name="Auch B."/>
            <person name="Kono T."/>
            <person name="Mallez S."/>
            <person name="Becker A."/>
            <person name="Gohl D.M."/>
            <person name="Silverstein K.A.T."/>
            <person name="Koren S."/>
            <person name="Bechman K.B."/>
            <person name="Herman A."/>
            <person name="Abrahante J.E."/>
            <person name="Garbe J."/>
        </authorList>
    </citation>
    <scope>NUCLEOTIDE SEQUENCE</scope>
    <source>
        <strain evidence="2">Duluth1</strain>
        <tissue evidence="2">Whole animal</tissue>
    </source>
</reference>
<organism evidence="2 3">
    <name type="scientific">Dreissena polymorpha</name>
    <name type="common">Zebra mussel</name>
    <name type="synonym">Mytilus polymorpha</name>
    <dbReference type="NCBI Taxonomy" id="45954"/>
    <lineage>
        <taxon>Eukaryota</taxon>
        <taxon>Metazoa</taxon>
        <taxon>Spiralia</taxon>
        <taxon>Lophotrochozoa</taxon>
        <taxon>Mollusca</taxon>
        <taxon>Bivalvia</taxon>
        <taxon>Autobranchia</taxon>
        <taxon>Heteroconchia</taxon>
        <taxon>Euheterodonta</taxon>
        <taxon>Imparidentia</taxon>
        <taxon>Neoheterodontei</taxon>
        <taxon>Myida</taxon>
        <taxon>Dreissenoidea</taxon>
        <taxon>Dreissenidae</taxon>
        <taxon>Dreissena</taxon>
    </lineage>
</organism>
<evidence type="ECO:0000313" key="2">
    <source>
        <dbReference type="EMBL" id="KAH3813183.1"/>
    </source>
</evidence>
<dbReference type="AlphaFoldDB" id="A0A9D4JLF8"/>
<evidence type="ECO:0000313" key="3">
    <source>
        <dbReference type="Proteomes" id="UP000828390"/>
    </source>
</evidence>
<proteinExistence type="predicted"/>
<feature type="compositionally biased region" description="Basic and acidic residues" evidence="1">
    <location>
        <begin position="1"/>
        <end position="19"/>
    </location>
</feature>
<evidence type="ECO:0000256" key="1">
    <source>
        <dbReference type="SAM" id="MobiDB-lite"/>
    </source>
</evidence>
<protein>
    <submittedName>
        <fullName evidence="2">Uncharacterized protein</fullName>
    </submittedName>
</protein>
<name>A0A9D4JLF8_DREPO</name>
<accession>A0A9D4JLF8</accession>